<evidence type="ECO:0000256" key="1">
    <source>
        <dbReference type="ARBA" id="ARBA00023152"/>
    </source>
</evidence>
<reference evidence="3" key="1">
    <citation type="journal article" date="2014" name="Int. J. Syst. Evol. Microbiol.">
        <title>Complete genome sequence of Corynebacterium casei LMG S-19264T (=DSM 44701T), isolated from a smear-ripened cheese.</title>
        <authorList>
            <consortium name="US DOE Joint Genome Institute (JGI-PGF)"/>
            <person name="Walter F."/>
            <person name="Albersmeier A."/>
            <person name="Kalinowski J."/>
            <person name="Ruckert C."/>
        </authorList>
    </citation>
    <scope>NUCLEOTIDE SEQUENCE</scope>
    <source>
        <strain evidence="3">CCM 7905</strain>
    </source>
</reference>
<dbReference type="GO" id="GO:0005737">
    <property type="term" value="C:cytoplasm"/>
    <property type="evidence" value="ECO:0007669"/>
    <property type="project" value="TreeGrafter"/>
</dbReference>
<dbReference type="InterPro" id="IPR013078">
    <property type="entry name" value="His_Pase_superF_clade-1"/>
</dbReference>
<name>A0A917CJB3_9NOCA</name>
<dbReference type="EMBL" id="BMCU01000001">
    <property type="protein sequence ID" value="GGF90594.1"/>
    <property type="molecule type" value="Genomic_DNA"/>
</dbReference>
<dbReference type="AlphaFoldDB" id="A0A917CJB3"/>
<dbReference type="Gene3D" id="3.40.50.1240">
    <property type="entry name" value="Phosphoglycerate mutase-like"/>
    <property type="match status" value="1"/>
</dbReference>
<sequence length="220" mass="23692">MTDKLILVRHGQTFSNVAKRLDTLPPGAALTPEGHAQAAAFGKVISGRTAAVVSSIALRAKETAGYIAEATGVELQVVDGLQETYVGEFEDRTDDEAHEAFQNVYRRWLDGDVDARLSGGESARDVFDRYLPVLDSLRDRTADGNVYVVSHGAAIRLVAAKIGAVDAEFAAANHLGNTETVELVPTADGWDCVRWSTFTPPFHTQPPDTRGVEVLDDPMG</sequence>
<dbReference type="Pfam" id="PF00300">
    <property type="entry name" value="His_Phos_1"/>
    <property type="match status" value="1"/>
</dbReference>
<keyword evidence="1" id="KW-0324">Glycolysis</keyword>
<dbReference type="GO" id="GO:0016791">
    <property type="term" value="F:phosphatase activity"/>
    <property type="evidence" value="ECO:0007669"/>
    <property type="project" value="TreeGrafter"/>
</dbReference>
<keyword evidence="4" id="KW-1185">Reference proteome</keyword>
<evidence type="ECO:0000313" key="3">
    <source>
        <dbReference type="EMBL" id="GGF90594.1"/>
    </source>
</evidence>
<dbReference type="CDD" id="cd07067">
    <property type="entry name" value="HP_PGM_like"/>
    <property type="match status" value="1"/>
</dbReference>
<dbReference type="Proteomes" id="UP000654257">
    <property type="component" value="Unassembled WGS sequence"/>
</dbReference>
<dbReference type="PANTHER" id="PTHR48100:SF1">
    <property type="entry name" value="HISTIDINE PHOSPHATASE FAMILY PROTEIN-RELATED"/>
    <property type="match status" value="1"/>
</dbReference>
<organism evidence="3 4">
    <name type="scientific">Rhodococcoides trifolii</name>
    <dbReference type="NCBI Taxonomy" id="908250"/>
    <lineage>
        <taxon>Bacteria</taxon>
        <taxon>Bacillati</taxon>
        <taxon>Actinomycetota</taxon>
        <taxon>Actinomycetes</taxon>
        <taxon>Mycobacteriales</taxon>
        <taxon>Nocardiaceae</taxon>
        <taxon>Rhodococcoides</taxon>
    </lineage>
</organism>
<reference evidence="3" key="2">
    <citation type="submission" date="2020-09" db="EMBL/GenBank/DDBJ databases">
        <authorList>
            <person name="Sun Q."/>
            <person name="Sedlacek I."/>
        </authorList>
    </citation>
    <scope>NUCLEOTIDE SEQUENCE</scope>
    <source>
        <strain evidence="3">CCM 7905</strain>
    </source>
</reference>
<dbReference type="InterPro" id="IPR029033">
    <property type="entry name" value="His_PPase_superfam"/>
</dbReference>
<dbReference type="SMART" id="SM00855">
    <property type="entry name" value="PGAM"/>
    <property type="match status" value="1"/>
</dbReference>
<accession>A0A917CJB3</accession>
<comment type="caution">
    <text evidence="3">The sequence shown here is derived from an EMBL/GenBank/DDBJ whole genome shotgun (WGS) entry which is preliminary data.</text>
</comment>
<dbReference type="InterPro" id="IPR001345">
    <property type="entry name" value="PG/BPGM_mutase_AS"/>
</dbReference>
<dbReference type="PROSITE" id="PS00175">
    <property type="entry name" value="PG_MUTASE"/>
    <property type="match status" value="1"/>
</dbReference>
<proteinExistence type="predicted"/>
<dbReference type="InterPro" id="IPR050275">
    <property type="entry name" value="PGM_Phosphatase"/>
</dbReference>
<keyword evidence="2" id="KW-0413">Isomerase</keyword>
<protein>
    <submittedName>
        <fullName evidence="3">Phosphoglycerate mutase</fullName>
    </submittedName>
</protein>
<evidence type="ECO:0000313" key="4">
    <source>
        <dbReference type="Proteomes" id="UP000654257"/>
    </source>
</evidence>
<dbReference type="SUPFAM" id="SSF53254">
    <property type="entry name" value="Phosphoglycerate mutase-like"/>
    <property type="match status" value="1"/>
</dbReference>
<gene>
    <name evidence="3" type="ORF">GCM10007304_00620</name>
</gene>
<evidence type="ECO:0000256" key="2">
    <source>
        <dbReference type="ARBA" id="ARBA00023235"/>
    </source>
</evidence>
<dbReference type="PANTHER" id="PTHR48100">
    <property type="entry name" value="BROAD-SPECIFICITY PHOSPHATASE YOR283W-RELATED"/>
    <property type="match status" value="1"/>
</dbReference>
<dbReference type="RefSeq" id="WP_188542735.1">
    <property type="nucleotide sequence ID" value="NZ_BMCU01000001.1"/>
</dbReference>